<keyword evidence="2" id="KW-0808">Transferase</keyword>
<dbReference type="Pfam" id="PF00583">
    <property type="entry name" value="Acetyltransf_1"/>
    <property type="match status" value="1"/>
</dbReference>
<organism evidence="2 3">
    <name type="scientific">Mycolicibacterium wolinskyi</name>
    <dbReference type="NCBI Taxonomy" id="59750"/>
    <lineage>
        <taxon>Bacteria</taxon>
        <taxon>Bacillati</taxon>
        <taxon>Actinomycetota</taxon>
        <taxon>Actinomycetes</taxon>
        <taxon>Mycobacteriales</taxon>
        <taxon>Mycobacteriaceae</taxon>
        <taxon>Mycolicibacterium</taxon>
    </lineage>
</organism>
<keyword evidence="3" id="KW-1185">Reference proteome</keyword>
<name>A0A132PPD2_9MYCO</name>
<dbReference type="InterPro" id="IPR052523">
    <property type="entry name" value="Trichothecene_AcTrans"/>
</dbReference>
<dbReference type="PANTHER" id="PTHR42791:SF1">
    <property type="entry name" value="N-ACETYLTRANSFERASE DOMAIN-CONTAINING PROTEIN"/>
    <property type="match status" value="1"/>
</dbReference>
<dbReference type="InterPro" id="IPR016181">
    <property type="entry name" value="Acyl_CoA_acyltransferase"/>
</dbReference>
<dbReference type="AlphaFoldDB" id="A0A132PPD2"/>
<dbReference type="Gene3D" id="3.40.630.30">
    <property type="match status" value="1"/>
</dbReference>
<accession>A0A132PPD2</accession>
<feature type="domain" description="N-acetyltransferase" evidence="1">
    <location>
        <begin position="12"/>
        <end position="210"/>
    </location>
</feature>
<comment type="caution">
    <text evidence="2">The sequence shown here is derived from an EMBL/GenBank/DDBJ whole genome shotgun (WGS) entry which is preliminary data.</text>
</comment>
<dbReference type="InterPro" id="IPR000182">
    <property type="entry name" value="GNAT_dom"/>
</dbReference>
<evidence type="ECO:0000313" key="3">
    <source>
        <dbReference type="Proteomes" id="UP000070612"/>
    </source>
</evidence>
<gene>
    <name evidence="2" type="ORF">AFM11_09365</name>
</gene>
<protein>
    <submittedName>
        <fullName evidence="2">GNAT family acetyltransferase</fullName>
    </submittedName>
</protein>
<dbReference type="EMBL" id="LGTW01000005">
    <property type="protein sequence ID" value="KWX24199.1"/>
    <property type="molecule type" value="Genomic_DNA"/>
</dbReference>
<dbReference type="GO" id="GO:0016747">
    <property type="term" value="F:acyltransferase activity, transferring groups other than amino-acyl groups"/>
    <property type="evidence" value="ECO:0007669"/>
    <property type="project" value="InterPro"/>
</dbReference>
<dbReference type="STRING" id="59750.AWC31_05860"/>
<proteinExistence type="predicted"/>
<dbReference type="PROSITE" id="PS51186">
    <property type="entry name" value="GNAT"/>
    <property type="match status" value="1"/>
</dbReference>
<dbReference type="PATRIC" id="fig|59750.3.peg.5910"/>
<dbReference type="SUPFAM" id="SSF55729">
    <property type="entry name" value="Acyl-CoA N-acyltransferases (Nat)"/>
    <property type="match status" value="1"/>
</dbReference>
<reference evidence="2 3" key="1">
    <citation type="submission" date="2015-07" db="EMBL/GenBank/DDBJ databases">
        <title>A draft genome sequence of Mycobacterium wolinskyi.</title>
        <authorList>
            <person name="de Man T.J."/>
            <person name="Perry K.A."/>
            <person name="Coulliette A.D."/>
            <person name="Jensen B."/>
            <person name="Toney N.C."/>
            <person name="Limbago B.M."/>
            <person name="Noble-Wang J."/>
        </authorList>
    </citation>
    <scope>NUCLEOTIDE SEQUENCE [LARGE SCALE GENOMIC DNA]</scope>
    <source>
        <strain evidence="2 3">CDC_01</strain>
    </source>
</reference>
<sequence>MQVCDCGRVAAVDVRPARKPDVKQLGAVLGRAFYDDPVMKWVLADDARRAKGLSKLFATITRHHFLTRGAPEVASRDGVIGAAALWDGPGQWKQTQVEELRMLPALFLAFGRGMGRGQQVVELMKEHHPEEPHWYLAVIGSDPTVRGGGFGHALMQSRLDRVDAEHAPAYLESSNPDNVPYYMRFGFEVTGEIQLPDGGPIMTPMWRQPR</sequence>
<evidence type="ECO:0000259" key="1">
    <source>
        <dbReference type="PROSITE" id="PS51186"/>
    </source>
</evidence>
<dbReference type="Proteomes" id="UP000070612">
    <property type="component" value="Unassembled WGS sequence"/>
</dbReference>
<evidence type="ECO:0000313" key="2">
    <source>
        <dbReference type="EMBL" id="KWX24199.1"/>
    </source>
</evidence>
<dbReference type="PANTHER" id="PTHR42791">
    <property type="entry name" value="GNAT FAMILY ACETYLTRANSFERASE"/>
    <property type="match status" value="1"/>
</dbReference>